<accession>A0A7W9AUZ4</accession>
<proteinExistence type="predicted"/>
<gene>
    <name evidence="2" type="ORF">FHS76_000943</name>
</gene>
<evidence type="ECO:0000313" key="3">
    <source>
        <dbReference type="Proteomes" id="UP000555546"/>
    </source>
</evidence>
<name>A0A7W9AUZ4_9HYPH</name>
<organism evidence="2 3">
    <name type="scientific">Brucella daejeonensis</name>
    <dbReference type="NCBI Taxonomy" id="659015"/>
    <lineage>
        <taxon>Bacteria</taxon>
        <taxon>Pseudomonadati</taxon>
        <taxon>Pseudomonadota</taxon>
        <taxon>Alphaproteobacteria</taxon>
        <taxon>Hyphomicrobiales</taxon>
        <taxon>Brucellaceae</taxon>
        <taxon>Brucella/Ochrobactrum group</taxon>
        <taxon>Brucella</taxon>
    </lineage>
</organism>
<evidence type="ECO:0000256" key="1">
    <source>
        <dbReference type="SAM" id="MobiDB-lite"/>
    </source>
</evidence>
<reference evidence="2 3" key="1">
    <citation type="submission" date="2020-08" db="EMBL/GenBank/DDBJ databases">
        <title>Genomic Encyclopedia of Type Strains, Phase IV (KMG-IV): sequencing the most valuable type-strain genomes for metagenomic binning, comparative biology and taxonomic classification.</title>
        <authorList>
            <person name="Goeker M."/>
        </authorList>
    </citation>
    <scope>NUCLEOTIDE SEQUENCE [LARGE SCALE GENOMIC DNA]</scope>
    <source>
        <strain evidence="2 3">DSM 26944</strain>
    </source>
</reference>
<dbReference type="AlphaFoldDB" id="A0A7W9AUZ4"/>
<comment type="caution">
    <text evidence="2">The sequence shown here is derived from an EMBL/GenBank/DDBJ whole genome shotgun (WGS) entry which is preliminary data.</text>
</comment>
<dbReference type="EMBL" id="JACIJG010000003">
    <property type="protein sequence ID" value="MBB5701094.1"/>
    <property type="molecule type" value="Genomic_DNA"/>
</dbReference>
<keyword evidence="3" id="KW-1185">Reference proteome</keyword>
<sequence>MAIFKGRDYLLGPLPVRATPDGKGVLVGSNSGTDRTRLARIDLATGEEREVDSHPSDSLDTPRPEADPRYPPSPIMNFVTGELLGARSPGACTMTSLTASTGCFVLGKGSGR</sequence>
<feature type="region of interest" description="Disordered" evidence="1">
    <location>
        <begin position="12"/>
        <end position="74"/>
    </location>
</feature>
<protein>
    <submittedName>
        <fullName evidence="2">Uncharacterized protein</fullName>
    </submittedName>
</protein>
<feature type="compositionally biased region" description="Basic and acidic residues" evidence="1">
    <location>
        <begin position="34"/>
        <end position="68"/>
    </location>
</feature>
<evidence type="ECO:0000313" key="2">
    <source>
        <dbReference type="EMBL" id="MBB5701094.1"/>
    </source>
</evidence>
<dbReference type="Proteomes" id="UP000555546">
    <property type="component" value="Unassembled WGS sequence"/>
</dbReference>